<dbReference type="InterPro" id="IPR004593">
    <property type="entry name" value="SbcD"/>
</dbReference>
<dbReference type="InterPro" id="IPR050535">
    <property type="entry name" value="DNA_Repair-Maintenance_Comp"/>
</dbReference>
<gene>
    <name evidence="8" type="primary">sbcD</name>
    <name evidence="11" type="ORF">HNQ41_002922</name>
</gene>
<dbReference type="InterPro" id="IPR026843">
    <property type="entry name" value="SbcD_C"/>
</dbReference>
<keyword evidence="7 8" id="KW-0233">DNA recombination</keyword>
<keyword evidence="5 8" id="KW-0378">Hydrolase</keyword>
<protein>
    <recommendedName>
        <fullName evidence="3 8">Nuclease SbcCD subunit D</fullName>
    </recommendedName>
</protein>
<evidence type="ECO:0000256" key="1">
    <source>
        <dbReference type="ARBA" id="ARBA00010555"/>
    </source>
</evidence>
<dbReference type="Pfam" id="PF12320">
    <property type="entry name" value="SbcD_C"/>
    <property type="match status" value="1"/>
</dbReference>
<evidence type="ECO:0000256" key="7">
    <source>
        <dbReference type="ARBA" id="ARBA00023172"/>
    </source>
</evidence>
<sequence length="392" mass="43757">MVRLLHTADWHLGRTLEGRDRLPEHEAFIDELVTIARDEDVDAVLIAGDIYDSVNPPAASEALFYESLARLSEGGKRPIVIISGNHDHPDRLAAAQKLAEAQEITIVGTPSLTPVRIPIRAKDTVLNVAPLAYPSESRLNECLSDQGEEELILEAYDERVRRMFQQMSASFSEKEVNVAMSHLFVAGGKATESERPIEVGGTYTVRATSMPENVQYVALGHLHRPQEVKHAPTPTRYSGSPLAFSFSEAGYSKSVTIVDVEPGKPAETKDIPLSSGFPLVRWKATDGLPQIHQWMDEGRDKQAWIDIELHTDHSPSMEDIHQLRKAYPGIVTIRPVFPEDETREKVVSSRDVPIDELFRQFYSRQTGGSKPEDELVDLFLDIVNETETEEGD</sequence>
<keyword evidence="8" id="KW-0235">DNA replication</keyword>
<evidence type="ECO:0000259" key="10">
    <source>
        <dbReference type="Pfam" id="PF12320"/>
    </source>
</evidence>
<evidence type="ECO:0000259" key="9">
    <source>
        <dbReference type="Pfam" id="PF00149"/>
    </source>
</evidence>
<evidence type="ECO:0000256" key="8">
    <source>
        <dbReference type="RuleBase" id="RU363069"/>
    </source>
</evidence>
<dbReference type="Gene3D" id="3.60.21.10">
    <property type="match status" value="1"/>
</dbReference>
<keyword evidence="12" id="KW-1185">Reference proteome</keyword>
<organism evidence="11 12">
    <name type="scientific">Texcoconibacillus texcoconensis</name>
    <dbReference type="NCBI Taxonomy" id="1095777"/>
    <lineage>
        <taxon>Bacteria</taxon>
        <taxon>Bacillati</taxon>
        <taxon>Bacillota</taxon>
        <taxon>Bacilli</taxon>
        <taxon>Bacillales</taxon>
        <taxon>Bacillaceae</taxon>
        <taxon>Texcoconibacillus</taxon>
    </lineage>
</organism>
<accession>A0A840QTL2</accession>
<evidence type="ECO:0000256" key="4">
    <source>
        <dbReference type="ARBA" id="ARBA00022722"/>
    </source>
</evidence>
<keyword evidence="8" id="KW-0255">Endonuclease</keyword>
<dbReference type="Proteomes" id="UP000551878">
    <property type="component" value="Unassembled WGS sequence"/>
</dbReference>
<dbReference type="NCBIfam" id="TIGR00619">
    <property type="entry name" value="sbcd"/>
    <property type="match status" value="1"/>
</dbReference>
<name>A0A840QTL2_9BACI</name>
<evidence type="ECO:0000256" key="6">
    <source>
        <dbReference type="ARBA" id="ARBA00022839"/>
    </source>
</evidence>
<dbReference type="InterPro" id="IPR029052">
    <property type="entry name" value="Metallo-depent_PP-like"/>
</dbReference>
<keyword evidence="6 8" id="KW-0269">Exonuclease</keyword>
<proteinExistence type="inferred from homology"/>
<evidence type="ECO:0000313" key="12">
    <source>
        <dbReference type="Proteomes" id="UP000551878"/>
    </source>
</evidence>
<comment type="function">
    <text evidence="8">SbcCD cleaves DNA hairpin structures. These structures can inhibit DNA replication and are intermediates in certain DNA recombination reactions. The complex acts as a 3'-&gt;5' double strand exonuclease that can open hairpins. It also has a 5' single-strand endonuclease activity.</text>
</comment>
<dbReference type="GO" id="GO:0008408">
    <property type="term" value="F:3'-5' exonuclease activity"/>
    <property type="evidence" value="ECO:0007669"/>
    <property type="project" value="InterPro"/>
</dbReference>
<dbReference type="PANTHER" id="PTHR30337:SF0">
    <property type="entry name" value="NUCLEASE SBCCD SUBUNIT D"/>
    <property type="match status" value="1"/>
</dbReference>
<dbReference type="GO" id="GO:0006260">
    <property type="term" value="P:DNA replication"/>
    <property type="evidence" value="ECO:0007669"/>
    <property type="project" value="UniProtKB-KW"/>
</dbReference>
<keyword evidence="4 8" id="KW-0540">Nuclease</keyword>
<evidence type="ECO:0000256" key="2">
    <source>
        <dbReference type="ARBA" id="ARBA00011322"/>
    </source>
</evidence>
<dbReference type="AlphaFoldDB" id="A0A840QTL2"/>
<dbReference type="GO" id="GO:0004519">
    <property type="term" value="F:endonuclease activity"/>
    <property type="evidence" value="ECO:0007669"/>
    <property type="project" value="UniProtKB-KW"/>
</dbReference>
<dbReference type="EMBL" id="JACHHB010000015">
    <property type="protein sequence ID" value="MBB5174705.1"/>
    <property type="molecule type" value="Genomic_DNA"/>
</dbReference>
<dbReference type="InterPro" id="IPR041796">
    <property type="entry name" value="Mre11_N"/>
</dbReference>
<dbReference type="PANTHER" id="PTHR30337">
    <property type="entry name" value="COMPONENT OF ATP-DEPENDENT DSDNA EXONUCLEASE"/>
    <property type="match status" value="1"/>
</dbReference>
<dbReference type="SUPFAM" id="SSF56300">
    <property type="entry name" value="Metallo-dependent phosphatases"/>
    <property type="match status" value="1"/>
</dbReference>
<evidence type="ECO:0000313" key="11">
    <source>
        <dbReference type="EMBL" id="MBB5174705.1"/>
    </source>
</evidence>
<feature type="domain" description="Nuclease SbcCD subunit D C-terminal" evidence="10">
    <location>
        <begin position="278"/>
        <end position="366"/>
    </location>
</feature>
<dbReference type="Pfam" id="PF00149">
    <property type="entry name" value="Metallophos"/>
    <property type="match status" value="1"/>
</dbReference>
<evidence type="ECO:0000256" key="3">
    <source>
        <dbReference type="ARBA" id="ARBA00013365"/>
    </source>
</evidence>
<reference evidence="11 12" key="1">
    <citation type="submission" date="2020-08" db="EMBL/GenBank/DDBJ databases">
        <title>Genomic Encyclopedia of Type Strains, Phase IV (KMG-IV): sequencing the most valuable type-strain genomes for metagenomic binning, comparative biology and taxonomic classification.</title>
        <authorList>
            <person name="Goeker M."/>
        </authorList>
    </citation>
    <scope>NUCLEOTIDE SEQUENCE [LARGE SCALE GENOMIC DNA]</scope>
    <source>
        <strain evidence="11 12">DSM 24696</strain>
    </source>
</reference>
<dbReference type="InterPro" id="IPR004843">
    <property type="entry name" value="Calcineurin-like_PHP"/>
</dbReference>
<comment type="caution">
    <text evidence="11">The sequence shown here is derived from an EMBL/GenBank/DDBJ whole genome shotgun (WGS) entry which is preliminary data.</text>
</comment>
<feature type="domain" description="Calcineurin-like phosphoesterase" evidence="9">
    <location>
        <begin position="3"/>
        <end position="225"/>
    </location>
</feature>
<dbReference type="CDD" id="cd00840">
    <property type="entry name" value="MPP_Mre11_N"/>
    <property type="match status" value="1"/>
</dbReference>
<dbReference type="GO" id="GO:0006310">
    <property type="term" value="P:DNA recombination"/>
    <property type="evidence" value="ECO:0007669"/>
    <property type="project" value="UniProtKB-KW"/>
</dbReference>
<comment type="subunit">
    <text evidence="2 8">Heterodimer of SbcC and SbcD.</text>
</comment>
<evidence type="ECO:0000256" key="5">
    <source>
        <dbReference type="ARBA" id="ARBA00022801"/>
    </source>
</evidence>
<comment type="similarity">
    <text evidence="1 8">Belongs to the SbcD family.</text>
</comment>